<evidence type="ECO:0000256" key="1">
    <source>
        <dbReference type="ARBA" id="ARBA00023239"/>
    </source>
</evidence>
<dbReference type="PANTHER" id="PTHR35201">
    <property type="entry name" value="TERPENE SYNTHASE"/>
    <property type="match status" value="1"/>
</dbReference>
<dbReference type="GO" id="GO:0010333">
    <property type="term" value="F:terpene synthase activity"/>
    <property type="evidence" value="ECO:0007669"/>
    <property type="project" value="InterPro"/>
</dbReference>
<dbReference type="Proteomes" id="UP000481583">
    <property type="component" value="Unassembled WGS sequence"/>
</dbReference>
<dbReference type="InterPro" id="IPR034686">
    <property type="entry name" value="Terpene_cyclase-like_2"/>
</dbReference>
<dbReference type="EC" id="4.2.3.-" evidence="2"/>
<name>A0A6G4U9A6_9ACTN</name>
<comment type="similarity">
    <text evidence="2">Belongs to the terpene synthase family.</text>
</comment>
<keyword evidence="2" id="KW-0460">Magnesium</keyword>
<keyword evidence="4" id="KW-1185">Reference proteome</keyword>
<dbReference type="InterPro" id="IPR008949">
    <property type="entry name" value="Isoprenoid_synthase_dom_sf"/>
</dbReference>
<dbReference type="SUPFAM" id="SSF48576">
    <property type="entry name" value="Terpenoid synthases"/>
    <property type="match status" value="2"/>
</dbReference>
<comment type="caution">
    <text evidence="3">The sequence shown here is derived from an EMBL/GenBank/DDBJ whole genome shotgun (WGS) entry which is preliminary data.</text>
</comment>
<proteinExistence type="inferred from homology"/>
<dbReference type="SFLD" id="SFLDS00005">
    <property type="entry name" value="Isoprenoid_Synthase_Type_I"/>
    <property type="match status" value="2"/>
</dbReference>
<keyword evidence="1 2" id="KW-0456">Lyase</keyword>
<dbReference type="Gene3D" id="1.10.600.10">
    <property type="entry name" value="Farnesyl Diphosphate Synthase"/>
    <property type="match status" value="2"/>
</dbReference>
<comment type="cofactor">
    <cofactor evidence="2">
        <name>Mg(2+)</name>
        <dbReference type="ChEBI" id="CHEBI:18420"/>
    </cofactor>
</comment>
<organism evidence="3 4">
    <name type="scientific">Streptomyces coryli</name>
    <dbReference type="NCBI Taxonomy" id="1128680"/>
    <lineage>
        <taxon>Bacteria</taxon>
        <taxon>Bacillati</taxon>
        <taxon>Actinomycetota</taxon>
        <taxon>Actinomycetes</taxon>
        <taxon>Kitasatosporales</taxon>
        <taxon>Streptomycetaceae</taxon>
        <taxon>Streptomyces</taxon>
    </lineage>
</organism>
<accession>A0A6G4U9A6</accession>
<dbReference type="RefSeq" id="WP_165242089.1">
    <property type="nucleotide sequence ID" value="NZ_JAAKZV010000194.1"/>
</dbReference>
<dbReference type="EMBL" id="JAAKZV010000194">
    <property type="protein sequence ID" value="NGN68286.1"/>
    <property type="molecule type" value="Genomic_DNA"/>
</dbReference>
<protein>
    <recommendedName>
        <fullName evidence="2">Terpene synthase</fullName>
        <ecNumber evidence="2">4.2.3.-</ecNumber>
    </recommendedName>
</protein>
<evidence type="ECO:0000256" key="2">
    <source>
        <dbReference type="RuleBase" id="RU366034"/>
    </source>
</evidence>
<dbReference type="GO" id="GO:0046872">
    <property type="term" value="F:metal ion binding"/>
    <property type="evidence" value="ECO:0007669"/>
    <property type="project" value="UniProtKB-KW"/>
</dbReference>
<reference evidence="3 4" key="1">
    <citation type="submission" date="2020-02" db="EMBL/GenBank/DDBJ databases">
        <title>Whole-genome analyses of novel actinobacteria.</title>
        <authorList>
            <person name="Sahin N."/>
        </authorList>
    </citation>
    <scope>NUCLEOTIDE SEQUENCE [LARGE SCALE GENOMIC DNA]</scope>
    <source>
        <strain evidence="3 4">A7024</strain>
    </source>
</reference>
<dbReference type="PANTHER" id="PTHR35201:SF4">
    <property type="entry name" value="BETA-PINACENE SYNTHASE-RELATED"/>
    <property type="match status" value="1"/>
</dbReference>
<keyword evidence="2" id="KW-0479">Metal-binding</keyword>
<dbReference type="SFLD" id="SFLDG01020">
    <property type="entry name" value="Terpene_Cyclase_Like_2"/>
    <property type="match status" value="2"/>
</dbReference>
<dbReference type="AlphaFoldDB" id="A0A6G4U9A6"/>
<gene>
    <name evidence="3" type="ORF">G5C51_30860</name>
</gene>
<evidence type="ECO:0000313" key="3">
    <source>
        <dbReference type="EMBL" id="NGN68286.1"/>
    </source>
</evidence>
<evidence type="ECO:0000313" key="4">
    <source>
        <dbReference type="Proteomes" id="UP000481583"/>
    </source>
</evidence>
<dbReference type="Pfam" id="PF19086">
    <property type="entry name" value="Terpene_syn_C_2"/>
    <property type="match status" value="2"/>
</dbReference>
<sequence>MRKKQPFTLPEPYRPYPARLNPHVDTARAHSREWARGLGMLEGSGVWTTADLDAHDYALLCAYTHPDATADDLALVTDWYVWVFFFDDHFWERYKRTPDRKSATAHLDRLPAFMPTDDAPMPEPENPVEAGLADLWARTVPRMSPAWRARFAESTRNLLNESLWELANIGAGRIANPVEYIEMRRKVGGAPWSAGLVEVSEQAELPAEIARSRPVRVLTDAFSDAVHLRNDLFSYVREVEQEGELSNGVLVLQTFFGCSTQEAADAVGDLITSRLQQFEHTAVAELPAACAAAGLDPAQSAATAQYVKGLQDWQAGGLEWHLRSSRYSYETSAEPVLALPGPLSVATTLRAEKARARSFSHVPHRRTGPYQLPPMDVPFPLTLSPHLAGARRRLAVWAQEMGLLKPQPGIPGSHIWDEARLADNDLPLCAAGLHPDATPDDLDLTSGWLAWGTYADDYYPVVYGRTRDLAGAKAATERLSAYMPLADPASAPRPTTALERGLADLWTRTAAPLPPPARAVLRTSIEDMTRSWLWELDNQTANRVPDPVDYLEMRRVTFGADFTKALCRLRRLQDIPPAAYASGPLQALENAAADYACLLNDVFSYQKEIEYEGELHNCVLVVQDFFDCDYPTGVAITGDLMAGRMAQFQHVVAAELPVLCDHLGLDEAARAGLDAYVRDLQNWIAGILNWHRHVRRYRESDLRRHAGAPGFPAAPSGLGTSAARLAADMALSSTGP</sequence>